<protein>
    <recommendedName>
        <fullName evidence="5">O-antigen ligase like membrane protein</fullName>
    </recommendedName>
</protein>
<keyword evidence="4" id="KW-1185">Reference proteome</keyword>
<proteinExistence type="predicted"/>
<geneLocation type="plasmid" evidence="3 4">
    <name>unnamed2</name>
</geneLocation>
<dbReference type="RefSeq" id="WP_330629556.1">
    <property type="nucleotide sequence ID" value="NZ_CP135445.1"/>
</dbReference>
<keyword evidence="2" id="KW-0812">Transmembrane</keyword>
<reference evidence="3 4" key="1">
    <citation type="submission" date="2023-09" db="EMBL/GenBank/DDBJ databases">
        <title>Thioclava shenzhenensis sp. nov., a multidrug resistant bacteria-antagonizing species isolated from coastal seawater.</title>
        <authorList>
            <person name="Long M."/>
        </authorList>
    </citation>
    <scope>NUCLEOTIDE SEQUENCE [LARGE SCALE GENOMIC DNA]</scope>
    <source>
        <strain evidence="3 4">FTW29</strain>
        <plasmid evidence="3 4">unnamed2</plasmid>
    </source>
</reference>
<feature type="transmembrane region" description="Helical" evidence="2">
    <location>
        <begin position="6"/>
        <end position="21"/>
    </location>
</feature>
<organism evidence="3 4">
    <name type="scientific">Thioclava litoralis</name>
    <dbReference type="NCBI Taxonomy" id="3076557"/>
    <lineage>
        <taxon>Bacteria</taxon>
        <taxon>Pseudomonadati</taxon>
        <taxon>Pseudomonadota</taxon>
        <taxon>Alphaproteobacteria</taxon>
        <taxon>Rhodobacterales</taxon>
        <taxon>Paracoccaceae</taxon>
        <taxon>Thioclava</taxon>
    </lineage>
</organism>
<keyword evidence="2" id="KW-1133">Transmembrane helix</keyword>
<feature type="transmembrane region" description="Helical" evidence="2">
    <location>
        <begin position="413"/>
        <end position="434"/>
    </location>
</feature>
<name>A0ABZ1E445_9RHOB</name>
<feature type="transmembrane region" description="Helical" evidence="2">
    <location>
        <begin position="241"/>
        <end position="265"/>
    </location>
</feature>
<evidence type="ECO:0000313" key="3">
    <source>
        <dbReference type="EMBL" id="WRY35810.1"/>
    </source>
</evidence>
<dbReference type="EMBL" id="CP135445">
    <property type="protein sequence ID" value="WRY35810.1"/>
    <property type="molecule type" value="Genomic_DNA"/>
</dbReference>
<feature type="transmembrane region" description="Helical" evidence="2">
    <location>
        <begin position="190"/>
        <end position="209"/>
    </location>
</feature>
<feature type="transmembrane region" description="Helical" evidence="2">
    <location>
        <begin position="277"/>
        <end position="308"/>
    </location>
</feature>
<evidence type="ECO:0000313" key="4">
    <source>
        <dbReference type="Proteomes" id="UP001623290"/>
    </source>
</evidence>
<evidence type="ECO:0000256" key="1">
    <source>
        <dbReference type="SAM" id="MobiDB-lite"/>
    </source>
</evidence>
<feature type="region of interest" description="Disordered" evidence="1">
    <location>
        <begin position="508"/>
        <end position="529"/>
    </location>
</feature>
<gene>
    <name evidence="3" type="ORF">RPE78_16440</name>
</gene>
<feature type="transmembrane region" description="Helical" evidence="2">
    <location>
        <begin position="123"/>
        <end position="142"/>
    </location>
</feature>
<dbReference type="Proteomes" id="UP001623290">
    <property type="component" value="Plasmid unnamed2"/>
</dbReference>
<feature type="transmembrane region" description="Helical" evidence="2">
    <location>
        <begin position="454"/>
        <end position="476"/>
    </location>
</feature>
<dbReference type="InterPro" id="IPR051533">
    <property type="entry name" value="WaaL-like"/>
</dbReference>
<evidence type="ECO:0008006" key="5">
    <source>
        <dbReference type="Google" id="ProtNLM"/>
    </source>
</evidence>
<dbReference type="PANTHER" id="PTHR37422:SF13">
    <property type="entry name" value="LIPOPOLYSACCHARIDE BIOSYNTHESIS PROTEIN PA4999-RELATED"/>
    <property type="match status" value="1"/>
</dbReference>
<dbReference type="PANTHER" id="PTHR37422">
    <property type="entry name" value="TEICHURONIC ACID BIOSYNTHESIS PROTEIN TUAE"/>
    <property type="match status" value="1"/>
</dbReference>
<feature type="transmembrane region" description="Helical" evidence="2">
    <location>
        <begin position="162"/>
        <end position="183"/>
    </location>
</feature>
<keyword evidence="2" id="KW-0472">Membrane</keyword>
<accession>A0ABZ1E445</accession>
<feature type="transmembrane region" description="Helical" evidence="2">
    <location>
        <begin position="314"/>
        <end position="332"/>
    </location>
</feature>
<sequence length="529" mass="59256">MPNLFAYFMLFVWPLITWQLFKRYPATKAAIGAVIWGYLLLPERPNLNFPVIPNINKSIVPSLAVLIVYHYVKKNEIFMARRAARHEAALAPVAEKTGEGVASPIAKKRQAFLLKKPRTKVRLMLILATVFLLISPVITYLTNRAPIVDGLTYLPGIRPYDVAAYTRNLACLLLPFFVGLKLVTDRQGQIWLLRTIVFGGLLYTVAILIEIRMSPQLSTWIYGFFAHDFRQHYRNGGWRPIVFLAHGLRVGIFMSMAVLAAATLARASDNGKSRLRWLLVSLWLLVALYLSKNTGALLITVLLLPILLVGSRGMQAVMAGIIAALVLCYPIVRGTNLVPTETVAETIAPYAPERAASLEFRLRNEDELLAHANLKPLAGWGGWGRNLLFNPETGKPSTITDGIWIIIIGQYGWIGYLSLFGFICLPVILCAFSYRKLRLDTIDIGMMVVMAANMIDLIPNSSLVAPIWLLSGALWVRYDQARQTEMASHLSPRERRLYHKRDADFDIAPDVPAKPTRKKGRLNRPAVTS</sequence>
<evidence type="ECO:0000256" key="2">
    <source>
        <dbReference type="SAM" id="Phobius"/>
    </source>
</evidence>
<keyword evidence="3" id="KW-0614">Plasmid</keyword>